<dbReference type="OrthoDB" id="8549434at2"/>
<dbReference type="InterPro" id="IPR011990">
    <property type="entry name" value="TPR-like_helical_dom_sf"/>
</dbReference>
<evidence type="ECO:0000256" key="2">
    <source>
        <dbReference type="SAM" id="SignalP"/>
    </source>
</evidence>
<name>W0SDE0_9PROT</name>
<dbReference type="InterPro" id="IPR019734">
    <property type="entry name" value="TPR_rpt"/>
</dbReference>
<dbReference type="PANTHER" id="PTHR10098">
    <property type="entry name" value="RAPSYN-RELATED"/>
    <property type="match status" value="1"/>
</dbReference>
<evidence type="ECO:0000313" key="5">
    <source>
        <dbReference type="Proteomes" id="UP000031637"/>
    </source>
</evidence>
<proteinExistence type="predicted"/>
<evidence type="ECO:0000256" key="1">
    <source>
        <dbReference type="SAM" id="Coils"/>
    </source>
</evidence>
<dbReference type="SMART" id="SM00028">
    <property type="entry name" value="TPR"/>
    <property type="match status" value="5"/>
</dbReference>
<feature type="chain" id="PRO_5004794890" description="CHAT domain-containing protein" evidence="2">
    <location>
        <begin position="24"/>
        <end position="1024"/>
    </location>
</feature>
<reference evidence="4 5" key="1">
    <citation type="journal article" date="2014" name="Syst. Appl. Microbiol.">
        <title>Complete genomes of freshwater sulfur oxidizers Sulfuricella denitrificans skB26 and Sulfuritalea hydrogenivorans sk43H: genetic insights into the sulfur oxidation pathway of betaproteobacteria.</title>
        <authorList>
            <person name="Watanabe T."/>
            <person name="Kojima H."/>
            <person name="Fukui M."/>
        </authorList>
    </citation>
    <scope>NUCLEOTIDE SEQUENCE [LARGE SCALE GENOMIC DNA]</scope>
    <source>
        <strain evidence="4">DSM22779</strain>
    </source>
</reference>
<keyword evidence="5" id="KW-1185">Reference proteome</keyword>
<dbReference type="Gene3D" id="1.25.40.10">
    <property type="entry name" value="Tetratricopeptide repeat domain"/>
    <property type="match status" value="3"/>
</dbReference>
<dbReference type="KEGG" id="shd:SUTH_01142"/>
<protein>
    <recommendedName>
        <fullName evidence="3">CHAT domain-containing protein</fullName>
    </recommendedName>
</protein>
<evidence type="ECO:0000313" key="4">
    <source>
        <dbReference type="EMBL" id="BAO28942.1"/>
    </source>
</evidence>
<feature type="domain" description="CHAT" evidence="3">
    <location>
        <begin position="665"/>
        <end position="1020"/>
    </location>
</feature>
<accession>W0SDE0</accession>
<dbReference type="InterPro" id="IPR024983">
    <property type="entry name" value="CHAT_dom"/>
</dbReference>
<feature type="signal peptide" evidence="2">
    <location>
        <begin position="1"/>
        <end position="23"/>
    </location>
</feature>
<dbReference type="STRING" id="1223802.SUTH_01142"/>
<dbReference type="Proteomes" id="UP000031637">
    <property type="component" value="Chromosome"/>
</dbReference>
<keyword evidence="2" id="KW-0732">Signal</keyword>
<gene>
    <name evidence="4" type="ORF">SUTH_01142</name>
</gene>
<keyword evidence="1" id="KW-0175">Coiled coil</keyword>
<organism evidence="4 5">
    <name type="scientific">Sulfuritalea hydrogenivorans sk43H</name>
    <dbReference type="NCBI Taxonomy" id="1223802"/>
    <lineage>
        <taxon>Bacteria</taxon>
        <taxon>Pseudomonadati</taxon>
        <taxon>Pseudomonadota</taxon>
        <taxon>Betaproteobacteria</taxon>
        <taxon>Nitrosomonadales</taxon>
        <taxon>Sterolibacteriaceae</taxon>
        <taxon>Sulfuritalea</taxon>
    </lineage>
</organism>
<dbReference type="HOGENOM" id="CLU_291295_0_0_4"/>
<dbReference type="Pfam" id="PF12770">
    <property type="entry name" value="CHAT"/>
    <property type="match status" value="1"/>
</dbReference>
<evidence type="ECO:0000259" key="3">
    <source>
        <dbReference type="Pfam" id="PF12770"/>
    </source>
</evidence>
<feature type="coiled-coil region" evidence="1">
    <location>
        <begin position="545"/>
        <end position="572"/>
    </location>
</feature>
<dbReference type="AlphaFoldDB" id="W0SDE0"/>
<dbReference type="SUPFAM" id="SSF48452">
    <property type="entry name" value="TPR-like"/>
    <property type="match status" value="2"/>
</dbReference>
<sequence>MTIYQRFIRCSILLCGLAAPAWAQEDAASGLIDRLQNSTATRKAQEQAAMAPPQTDDKHEIAVFHHKRGMAHYTLGNYDQSVNDLQIALRNNMPSRIAVSGWGDLWRLQNDLGTSLRRKGDLLSENVHWQSLAAQYPSNWSEHHLAKLMLARVHLSLGDFASAEQSLKDADETLRQMANRNDWGWLKYNQIYLNQARHAHFMAAQGNMREAERLRRLALDNAQEDFNLQLRSAKWLRVAAENLAYARGDLAAVLVARGKFGEAEFFAQATVEDAIKYAGPSSIQTAQVLGLLAYIRHQSGNLVGAEKLYRHALTVALKSGGTPKARLSLGELLVEQERWHAAMNVFKERAEDLQSDPATQLRTDSIAWALALHRSGSSQAAKDMAERLIAIQHQRSVPNSYHVARQRGVLGMTLTSLGDLPGALAAFQQALPEMVRSDSDNSAAEGAGVTRVFWRTEILEAYVDLLARLQTEGKVPPGLDAIAESFRTADLARGSSVQAAIAASATRAQLPNVELAGLVRRDQDTQNQAVALDKILAKLVTAPEAERLNKIIADMRTEVERLRKEHLALQDDIHRRFPEFGDLIAPKPATLAEVRKALAPGEALVSIYLGKAQSYVWTVGDQGKTGFRVVPIGRAEVDADVAKLRAGLMFDDDDVRPSSFDLTRASKLYQAFLAPDAELWRQAKVLSVIPHGSLGQIPFSLLPTETARTGDDDQGIFRNTPWLIRKVALAQLPSATAFLALRRSPLARAGRTPFIGFGDPLFVATEGVASKRGRARNLSIGREGNAVDEQLSLQAGSSSTIESKPRVDASRLLANAFRLMPSLPDTSDELMEIAAALKADPGRDVYVGRRATESQVKQTKLDDRRVVAFATHGIASGEVAGLDQPALVLSNPALTGEADADGFFTMDEVLGLKLDADWVVLSACNTASPDGKASEAVSGLGRAFFFAGARSLLVSSWAVETTSARQLTTALFRREVENPSLPRAEALRQAMLDVMKTGDPKAGLSYAHPAFWAPFSLVGDGMGK</sequence>
<dbReference type="RefSeq" id="WP_041097756.1">
    <property type="nucleotide sequence ID" value="NZ_AP012547.1"/>
</dbReference>
<dbReference type="EMBL" id="AP012547">
    <property type="protein sequence ID" value="BAO28942.1"/>
    <property type="molecule type" value="Genomic_DNA"/>
</dbReference>